<evidence type="ECO:0000256" key="6">
    <source>
        <dbReference type="ARBA" id="ARBA00049215"/>
    </source>
</evidence>
<dbReference type="InterPro" id="IPR015590">
    <property type="entry name" value="Aldehyde_DH_dom"/>
</dbReference>
<evidence type="ECO:0000256" key="3">
    <source>
        <dbReference type="ARBA" id="ARBA00023053"/>
    </source>
</evidence>
<reference evidence="8" key="1">
    <citation type="submission" date="2014-07" db="EMBL/GenBank/DDBJ databases">
        <title>Identification of a novel salt tolerance gene in wild soybean by whole-genome sequencing.</title>
        <authorList>
            <person name="Lam H.-M."/>
            <person name="Qi X."/>
            <person name="Li M.-W."/>
            <person name="Liu X."/>
            <person name="Xie M."/>
            <person name="Ni M."/>
            <person name="Xu X."/>
        </authorList>
    </citation>
    <scope>NUCLEOTIDE SEQUENCE [LARGE SCALE GENOMIC DNA]</scope>
    <source>
        <tissue evidence="8">Root</tissue>
    </source>
</reference>
<dbReference type="Pfam" id="PF00171">
    <property type="entry name" value="Aldedh"/>
    <property type="match status" value="1"/>
</dbReference>
<evidence type="ECO:0000256" key="5">
    <source>
        <dbReference type="ARBA" id="ARBA00047421"/>
    </source>
</evidence>
<dbReference type="EMBL" id="KN640470">
    <property type="protein sequence ID" value="KHN47588.1"/>
    <property type="molecule type" value="Genomic_DNA"/>
</dbReference>
<organism evidence="8">
    <name type="scientific">Glycine soja</name>
    <name type="common">Wild soybean</name>
    <dbReference type="NCBI Taxonomy" id="3848"/>
    <lineage>
        <taxon>Eukaryota</taxon>
        <taxon>Viridiplantae</taxon>
        <taxon>Streptophyta</taxon>
        <taxon>Embryophyta</taxon>
        <taxon>Tracheophyta</taxon>
        <taxon>Spermatophyta</taxon>
        <taxon>Magnoliopsida</taxon>
        <taxon>eudicotyledons</taxon>
        <taxon>Gunneridae</taxon>
        <taxon>Pentapetalae</taxon>
        <taxon>rosids</taxon>
        <taxon>fabids</taxon>
        <taxon>Fabales</taxon>
        <taxon>Fabaceae</taxon>
        <taxon>Papilionoideae</taxon>
        <taxon>50 kb inversion clade</taxon>
        <taxon>NPAAA clade</taxon>
        <taxon>indigoferoid/millettioid clade</taxon>
        <taxon>Phaseoleae</taxon>
        <taxon>Glycine</taxon>
        <taxon>Glycine subgen. Soja</taxon>
    </lineage>
</organism>
<dbReference type="GO" id="GO:0019145">
    <property type="term" value="F:aminobutyraldehyde dehydrogenase (NAD+) activity"/>
    <property type="evidence" value="ECO:0007669"/>
    <property type="project" value="UniProtKB-EC"/>
</dbReference>
<comment type="catalytic activity">
    <reaction evidence="6">
        <text>4-aminobutanal + NAD(+) + H2O = 4-aminobutanoate + NADH + 2 H(+)</text>
        <dbReference type="Rhea" id="RHEA:19105"/>
        <dbReference type="ChEBI" id="CHEBI:15377"/>
        <dbReference type="ChEBI" id="CHEBI:15378"/>
        <dbReference type="ChEBI" id="CHEBI:57540"/>
        <dbReference type="ChEBI" id="CHEBI:57945"/>
        <dbReference type="ChEBI" id="CHEBI:58264"/>
        <dbReference type="ChEBI" id="CHEBI:59888"/>
        <dbReference type="EC" id="1.2.1.19"/>
    </reaction>
    <physiologicalReaction direction="left-to-right" evidence="6">
        <dbReference type="Rhea" id="RHEA:19106"/>
    </physiologicalReaction>
</comment>
<evidence type="ECO:0000256" key="1">
    <source>
        <dbReference type="ARBA" id="ARBA00009986"/>
    </source>
</evidence>
<dbReference type="EC" id="1.2.1.19" evidence="4"/>
<name>A0A0B2SRS2_GLYSO</name>
<dbReference type="Gene3D" id="3.40.605.10">
    <property type="entry name" value="Aldehyde Dehydrogenase, Chain A, domain 1"/>
    <property type="match status" value="1"/>
</dbReference>
<comment type="similarity">
    <text evidence="1">Belongs to the aldehyde dehydrogenase family.</text>
</comment>
<evidence type="ECO:0000256" key="2">
    <source>
        <dbReference type="ARBA" id="ARBA00023027"/>
    </source>
</evidence>
<accession>A0A0B2SRS2</accession>
<keyword evidence="3" id="KW-0915">Sodium</keyword>
<dbReference type="PANTHER" id="PTHR43860">
    <property type="entry name" value="BETAINE ALDEHYDE DEHYDROGENASE"/>
    <property type="match status" value="1"/>
</dbReference>
<dbReference type="GO" id="GO:0102244">
    <property type="term" value="F:3-aminopropanal dehydrogenase (NAD+) activity"/>
    <property type="evidence" value="ECO:0007669"/>
    <property type="project" value="RHEA"/>
</dbReference>
<keyword evidence="2" id="KW-0520">NAD</keyword>
<protein>
    <recommendedName>
        <fullName evidence="4">aminobutyraldehyde dehydrogenase</fullName>
        <ecNumber evidence="4">1.2.1.19</ecNumber>
    </recommendedName>
</protein>
<dbReference type="Proteomes" id="UP000053555">
    <property type="component" value="Unassembled WGS sequence"/>
</dbReference>
<proteinExistence type="inferred from homology"/>
<dbReference type="InterPro" id="IPR016161">
    <property type="entry name" value="Ald_DH/histidinol_DH"/>
</dbReference>
<dbReference type="SUPFAM" id="SSF53720">
    <property type="entry name" value="ALDH-like"/>
    <property type="match status" value="1"/>
</dbReference>
<dbReference type="PANTHER" id="PTHR43860:SF9">
    <property type="entry name" value="NAD-DEPENDENT ALDEHYDE DEHYDROGENASE FAMILY PROTEIN"/>
    <property type="match status" value="1"/>
</dbReference>
<dbReference type="AlphaFoldDB" id="A0A0B2SRS2"/>
<sequence>MCFSLSQITEKKDEPGKLEVIDYGEPLDEAPADLDDVIDCFNYYAKLAEGLDAKQNAPVFVVEGLDAKQNAPVYVHKEPIGVVALITPWYLLFLHFNCLCISI</sequence>
<comment type="catalytic activity">
    <reaction evidence="5">
        <text>3-aminopropanal + NAD(+) + H2O = beta-alanine + NADH + 2 H(+)</text>
        <dbReference type="Rhea" id="RHEA:30695"/>
        <dbReference type="ChEBI" id="CHEBI:15377"/>
        <dbReference type="ChEBI" id="CHEBI:15378"/>
        <dbReference type="ChEBI" id="CHEBI:57540"/>
        <dbReference type="ChEBI" id="CHEBI:57945"/>
        <dbReference type="ChEBI" id="CHEBI:57966"/>
        <dbReference type="ChEBI" id="CHEBI:58374"/>
    </reaction>
    <physiologicalReaction direction="left-to-right" evidence="5">
        <dbReference type="Rhea" id="RHEA:30696"/>
    </physiologicalReaction>
</comment>
<evidence type="ECO:0000259" key="7">
    <source>
        <dbReference type="Pfam" id="PF00171"/>
    </source>
</evidence>
<keyword evidence="8" id="KW-0560">Oxidoreductase</keyword>
<gene>
    <name evidence="8" type="ORF">glysoja_043448</name>
</gene>
<dbReference type="InterPro" id="IPR016162">
    <property type="entry name" value="Ald_DH_N"/>
</dbReference>
<dbReference type="GO" id="GO:0110095">
    <property type="term" value="P:cellular detoxification of aldehyde"/>
    <property type="evidence" value="ECO:0007669"/>
    <property type="project" value="UniProtKB-ARBA"/>
</dbReference>
<evidence type="ECO:0000256" key="4">
    <source>
        <dbReference type="ARBA" id="ARBA00039138"/>
    </source>
</evidence>
<evidence type="ECO:0000313" key="8">
    <source>
        <dbReference type="EMBL" id="KHN47588.1"/>
    </source>
</evidence>
<feature type="domain" description="Aldehyde dehydrogenase" evidence="7">
    <location>
        <begin position="7"/>
        <end position="89"/>
    </location>
</feature>